<evidence type="ECO:0000256" key="1">
    <source>
        <dbReference type="SAM" id="MobiDB-lite"/>
    </source>
</evidence>
<accession>A0A3L6FA89</accession>
<dbReference type="AlphaFoldDB" id="A0A3L6FA89"/>
<proteinExistence type="predicted"/>
<comment type="caution">
    <text evidence="2">The sequence shown here is derived from an EMBL/GenBank/DDBJ whole genome shotgun (WGS) entry which is preliminary data.</text>
</comment>
<protein>
    <submittedName>
        <fullName evidence="2">Uncharacterized protein</fullName>
    </submittedName>
</protein>
<name>A0A3L6FA89_MAIZE</name>
<feature type="compositionally biased region" description="Polar residues" evidence="1">
    <location>
        <begin position="49"/>
        <end position="66"/>
    </location>
</feature>
<dbReference type="Proteomes" id="UP000251960">
    <property type="component" value="Chromosome 3"/>
</dbReference>
<reference evidence="2" key="1">
    <citation type="journal article" date="2018" name="Nat. Genet.">
        <title>Extensive intraspecific gene order and gene structural variations between Mo17 and other maize genomes.</title>
        <authorList>
            <person name="Sun S."/>
            <person name="Zhou Y."/>
            <person name="Chen J."/>
            <person name="Shi J."/>
            <person name="Zhao H."/>
            <person name="Zhao H."/>
            <person name="Song W."/>
            <person name="Zhang M."/>
            <person name="Cui Y."/>
            <person name="Dong X."/>
            <person name="Liu H."/>
            <person name="Ma X."/>
            <person name="Jiao Y."/>
            <person name="Wang B."/>
            <person name="Wei X."/>
            <person name="Stein J.C."/>
            <person name="Glaubitz J.C."/>
            <person name="Lu F."/>
            <person name="Yu G."/>
            <person name="Liang C."/>
            <person name="Fengler K."/>
            <person name="Li B."/>
            <person name="Rafalski A."/>
            <person name="Schnable P.S."/>
            <person name="Ware D.H."/>
            <person name="Buckler E.S."/>
            <person name="Lai J."/>
        </authorList>
    </citation>
    <scope>NUCLEOTIDE SEQUENCE [LARGE SCALE GENOMIC DNA]</scope>
    <source>
        <tissue evidence="2">Seedling</tissue>
    </source>
</reference>
<feature type="region of interest" description="Disordered" evidence="1">
    <location>
        <begin position="1"/>
        <end position="82"/>
    </location>
</feature>
<evidence type="ECO:0000313" key="2">
    <source>
        <dbReference type="EMBL" id="PWZ29890.1"/>
    </source>
</evidence>
<organism evidence="2">
    <name type="scientific">Zea mays</name>
    <name type="common">Maize</name>
    <dbReference type="NCBI Taxonomy" id="4577"/>
    <lineage>
        <taxon>Eukaryota</taxon>
        <taxon>Viridiplantae</taxon>
        <taxon>Streptophyta</taxon>
        <taxon>Embryophyta</taxon>
        <taxon>Tracheophyta</taxon>
        <taxon>Spermatophyta</taxon>
        <taxon>Magnoliopsida</taxon>
        <taxon>Liliopsida</taxon>
        <taxon>Poales</taxon>
        <taxon>Poaceae</taxon>
        <taxon>PACMAD clade</taxon>
        <taxon>Panicoideae</taxon>
        <taxon>Andropogonodae</taxon>
        <taxon>Andropogoneae</taxon>
        <taxon>Tripsacinae</taxon>
        <taxon>Zea</taxon>
    </lineage>
</organism>
<sequence length="82" mass="8760">MAVHRSAVHRSTALRDGSTARLLQPPAASRLQQIPEAPTSDHGPRRVGEQTTQAHSSDGEQTTQAHSLRASAVRVRPCSRAG</sequence>
<gene>
    <name evidence="2" type="ORF">Zm00014a_003974</name>
</gene>
<dbReference type="EMBL" id="NCVQ01000004">
    <property type="protein sequence ID" value="PWZ29890.1"/>
    <property type="molecule type" value="Genomic_DNA"/>
</dbReference>